<proteinExistence type="predicted"/>
<dbReference type="CDD" id="cd23992">
    <property type="entry name" value="PBP_GOBP"/>
    <property type="match status" value="1"/>
</dbReference>
<dbReference type="GO" id="GO:0005615">
    <property type="term" value="C:extracellular space"/>
    <property type="evidence" value="ECO:0007669"/>
    <property type="project" value="TreeGrafter"/>
</dbReference>
<gene>
    <name evidence="4" type="primary">LOC113208505</name>
</gene>
<dbReference type="OrthoDB" id="6601693at2759"/>
<protein>
    <submittedName>
        <fullName evidence="4">Uncharacterized protein LOC113208505</fullName>
    </submittedName>
</protein>
<reference evidence="4" key="1">
    <citation type="submission" date="2025-08" db="UniProtKB">
        <authorList>
            <consortium name="RefSeq"/>
        </authorList>
    </citation>
    <scope>IDENTIFICATION</scope>
    <source>
        <tissue evidence="4">Whole organism</tissue>
    </source>
</reference>
<dbReference type="GO" id="GO:0005549">
    <property type="term" value="F:odorant binding"/>
    <property type="evidence" value="ECO:0007669"/>
    <property type="project" value="InterPro"/>
</dbReference>
<dbReference type="GO" id="GO:0007608">
    <property type="term" value="P:sensory perception of smell"/>
    <property type="evidence" value="ECO:0007669"/>
    <property type="project" value="TreeGrafter"/>
</dbReference>
<evidence type="ECO:0000313" key="4">
    <source>
        <dbReference type="RefSeq" id="XP_026281309.1"/>
    </source>
</evidence>
<keyword evidence="3" id="KW-1185">Reference proteome</keyword>
<dbReference type="PANTHER" id="PTHR11857">
    <property type="entry name" value="ODORANT BINDING PROTEIN-RELATED"/>
    <property type="match status" value="1"/>
</dbReference>
<dbReference type="RefSeq" id="XP_026281309.1">
    <property type="nucleotide sequence ID" value="XM_026425524.2"/>
</dbReference>
<feature type="chain" id="PRO_5026938983" evidence="2">
    <location>
        <begin position="25"/>
        <end position="148"/>
    </location>
</feature>
<name>A0A6J1SJ78_FRAOC</name>
<keyword evidence="1 2" id="KW-0732">Signal</keyword>
<dbReference type="AlphaFoldDB" id="A0A6J1SJ78"/>
<dbReference type="KEGG" id="foc:113208505"/>
<evidence type="ECO:0000256" key="2">
    <source>
        <dbReference type="SAM" id="SignalP"/>
    </source>
</evidence>
<evidence type="ECO:0000256" key="1">
    <source>
        <dbReference type="ARBA" id="ARBA00022729"/>
    </source>
</evidence>
<evidence type="ECO:0000313" key="3">
    <source>
        <dbReference type="Proteomes" id="UP000504606"/>
    </source>
</evidence>
<dbReference type="SUPFAM" id="SSF47565">
    <property type="entry name" value="Insect pheromone/odorant-binding proteins"/>
    <property type="match status" value="1"/>
</dbReference>
<dbReference type="Proteomes" id="UP000504606">
    <property type="component" value="Unplaced"/>
</dbReference>
<dbReference type="Pfam" id="PF01395">
    <property type="entry name" value="PBP_GOBP"/>
    <property type="match status" value="1"/>
</dbReference>
<sequence>MKCVAALLVAVLVLASVAVERADADVFAALRDCAKNSNLSQDKLQKACNGELPKDEELKNYQCYTKCVQQLVGIMSAEGAVDPVKSAQTLVDEKQRKEMEDIAKQCKFDDMKGATCEKAFAVDQCYSEKNNVMYKNNCNDLMSKTFPA</sequence>
<dbReference type="GeneID" id="113208505"/>
<dbReference type="InterPro" id="IPR006170">
    <property type="entry name" value="PBP/GOBP"/>
</dbReference>
<accession>A0A6J1SJ78</accession>
<dbReference type="InterPro" id="IPR036728">
    <property type="entry name" value="PBP_GOBP_sf"/>
</dbReference>
<dbReference type="SMART" id="SM00708">
    <property type="entry name" value="PhBP"/>
    <property type="match status" value="1"/>
</dbReference>
<organism evidence="3 4">
    <name type="scientific">Frankliniella occidentalis</name>
    <name type="common">Western flower thrips</name>
    <name type="synonym">Euthrips occidentalis</name>
    <dbReference type="NCBI Taxonomy" id="133901"/>
    <lineage>
        <taxon>Eukaryota</taxon>
        <taxon>Metazoa</taxon>
        <taxon>Ecdysozoa</taxon>
        <taxon>Arthropoda</taxon>
        <taxon>Hexapoda</taxon>
        <taxon>Insecta</taxon>
        <taxon>Pterygota</taxon>
        <taxon>Neoptera</taxon>
        <taxon>Paraneoptera</taxon>
        <taxon>Thysanoptera</taxon>
        <taxon>Terebrantia</taxon>
        <taxon>Thripoidea</taxon>
        <taxon>Thripidae</taxon>
        <taxon>Frankliniella</taxon>
    </lineage>
</organism>
<feature type="signal peptide" evidence="2">
    <location>
        <begin position="1"/>
        <end position="24"/>
    </location>
</feature>
<dbReference type="Gene3D" id="1.10.238.20">
    <property type="entry name" value="Pheromone/general odorant binding protein domain"/>
    <property type="match status" value="1"/>
</dbReference>